<dbReference type="GO" id="GO:0008083">
    <property type="term" value="F:growth factor activity"/>
    <property type="evidence" value="ECO:0007669"/>
    <property type="project" value="InterPro"/>
</dbReference>
<dbReference type="CDD" id="cd23306">
    <property type="entry name" value="beta-trefoil_FGF7-like"/>
    <property type="match status" value="1"/>
</dbReference>
<keyword evidence="3" id="KW-0964">Secreted</keyword>
<dbReference type="SUPFAM" id="SSF50353">
    <property type="entry name" value="Cytokine"/>
    <property type="match status" value="1"/>
</dbReference>
<dbReference type="PRINTS" id="PR00262">
    <property type="entry name" value="IL1HBGF"/>
</dbReference>
<dbReference type="PRINTS" id="PR00263">
    <property type="entry name" value="HBGFFGF"/>
</dbReference>
<evidence type="ECO:0000256" key="2">
    <source>
        <dbReference type="ARBA" id="ARBA00007936"/>
    </source>
</evidence>
<evidence type="ECO:0000256" key="1">
    <source>
        <dbReference type="ARBA" id="ARBA00004613"/>
    </source>
</evidence>
<comment type="caution">
    <text evidence="5">The sequence shown here is derived from an EMBL/GenBank/DDBJ whole genome shotgun (WGS) entry which is preliminary data.</text>
</comment>
<dbReference type="Gene3D" id="2.80.10.50">
    <property type="match status" value="1"/>
</dbReference>
<organism evidence="5 6">
    <name type="scientific">Pangasianodon hypophthalmus</name>
    <name type="common">Striped catfish</name>
    <name type="synonym">Helicophagus hypophthalmus</name>
    <dbReference type="NCBI Taxonomy" id="310915"/>
    <lineage>
        <taxon>Eukaryota</taxon>
        <taxon>Metazoa</taxon>
        <taxon>Chordata</taxon>
        <taxon>Craniata</taxon>
        <taxon>Vertebrata</taxon>
        <taxon>Euteleostomi</taxon>
        <taxon>Actinopterygii</taxon>
        <taxon>Neopterygii</taxon>
        <taxon>Teleostei</taxon>
        <taxon>Ostariophysi</taxon>
        <taxon>Siluriformes</taxon>
        <taxon>Pangasiidae</taxon>
        <taxon>Pangasianodon</taxon>
    </lineage>
</organism>
<dbReference type="EMBL" id="VFJC01000007">
    <property type="protein sequence ID" value="KAB5574611.1"/>
    <property type="molecule type" value="Genomic_DNA"/>
</dbReference>
<dbReference type="Pfam" id="PF00167">
    <property type="entry name" value="FGF"/>
    <property type="match status" value="1"/>
</dbReference>
<comment type="subcellular location">
    <subcellularLocation>
        <location evidence="1">Secreted</location>
    </subcellularLocation>
</comment>
<dbReference type="InterPro" id="IPR008996">
    <property type="entry name" value="IL1/FGF"/>
</dbReference>
<dbReference type="OrthoDB" id="5987799at2759"/>
<evidence type="ECO:0000256" key="3">
    <source>
        <dbReference type="ARBA" id="ARBA00022525"/>
    </source>
</evidence>
<gene>
    <name evidence="5" type="ORF">PHYPO_G00211000</name>
</gene>
<evidence type="ECO:0000313" key="5">
    <source>
        <dbReference type="EMBL" id="KAB5574611.1"/>
    </source>
</evidence>
<name>A0A5N5P736_PANHP</name>
<dbReference type="PANTHER" id="PTHR11486">
    <property type="entry name" value="FIBROBLAST GROWTH FACTOR"/>
    <property type="match status" value="1"/>
</dbReference>
<evidence type="ECO:0000313" key="6">
    <source>
        <dbReference type="Proteomes" id="UP000327468"/>
    </source>
</evidence>
<dbReference type="InterPro" id="IPR002209">
    <property type="entry name" value="Fibroblast_GF_fam"/>
</dbReference>
<keyword evidence="6" id="KW-1185">Reference proteome</keyword>
<dbReference type="SMART" id="SM00442">
    <property type="entry name" value="FGF"/>
    <property type="match status" value="1"/>
</dbReference>
<dbReference type="AlphaFoldDB" id="A0A5N5P736"/>
<sequence length="204" mass="23376">MMHRWMVVWKRPDLLCGLYLRVLLWLGGVGVAYGGGVASTEPSAVCDCIKQERYARNYDYMEGGDVRIRRLYSRTQWFLTVDENGNINGTQDPNNCYSILEIRTVSEGGVLAIKGVKSQYYISMSRSGILQGKKEYGDSCNFKEVFLENFYTAYMSEKWSKNGKDMFISLSQKGRPLRGKKTRKESIASHFIPRTCKEDDRTPT</sequence>
<protein>
    <recommendedName>
        <fullName evidence="4">Fibroblast growth factor</fullName>
        <shortName evidence="4">FGF</shortName>
    </recommendedName>
</protein>
<proteinExistence type="inferred from homology"/>
<comment type="similarity">
    <text evidence="2 4">Belongs to the heparin-binding growth factors family.</text>
</comment>
<evidence type="ECO:0000256" key="4">
    <source>
        <dbReference type="RuleBase" id="RU049442"/>
    </source>
</evidence>
<accession>A0A5N5P736</accession>
<dbReference type="GO" id="GO:0005576">
    <property type="term" value="C:extracellular region"/>
    <property type="evidence" value="ECO:0007669"/>
    <property type="project" value="UniProtKB-SubCell"/>
</dbReference>
<reference evidence="5 6" key="1">
    <citation type="submission" date="2019-06" db="EMBL/GenBank/DDBJ databases">
        <title>A chromosome-scale genome assembly of the striped catfish, Pangasianodon hypophthalmus.</title>
        <authorList>
            <person name="Wen M."/>
            <person name="Zahm M."/>
            <person name="Roques C."/>
            <person name="Cabau C."/>
            <person name="Klopp C."/>
            <person name="Donnadieu C."/>
            <person name="Jouanno E."/>
            <person name="Avarre J.-C."/>
            <person name="Campet M."/>
            <person name="Ha T.T.T."/>
            <person name="Dugue R."/>
            <person name="Lampietro C."/>
            <person name="Louis A."/>
            <person name="Herpin A."/>
            <person name="Echchiki A."/>
            <person name="Berthelot C."/>
            <person name="Parey E."/>
            <person name="Roest-Crollius H."/>
            <person name="Braasch I."/>
            <person name="Postlethwait J."/>
            <person name="Bobe J."/>
            <person name="Montfort J."/>
            <person name="Bouchez O."/>
            <person name="Begum T."/>
            <person name="Schartl M."/>
            <person name="Guiguen Y."/>
        </authorList>
    </citation>
    <scope>NUCLEOTIDE SEQUENCE [LARGE SCALE GENOMIC DNA]</scope>
    <source>
        <strain evidence="5 6">Indonesia</strain>
        <tissue evidence="5">Blood</tissue>
    </source>
</reference>
<dbReference type="Proteomes" id="UP000327468">
    <property type="component" value="Chromosome 6"/>
</dbReference>